<dbReference type="RefSeq" id="WP_157891664.1">
    <property type="nucleotide sequence ID" value="NZ_LT859958.1"/>
</dbReference>
<keyword evidence="1" id="KW-0812">Transmembrane</keyword>
<keyword evidence="1" id="KW-0472">Membrane</keyword>
<protein>
    <submittedName>
        <fullName evidence="2">Putative major facilitator superfamily transporter</fullName>
    </submittedName>
</protein>
<dbReference type="KEGG" id="abat:CFX1CAM_0620"/>
<evidence type="ECO:0000256" key="1">
    <source>
        <dbReference type="SAM" id="Phobius"/>
    </source>
</evidence>
<accession>A0A1Y6K1W2</accession>
<reference evidence="3" key="1">
    <citation type="submission" date="2017-05" db="EMBL/GenBank/DDBJ databases">
        <authorList>
            <person name="Kirkegaard R."/>
            <person name="Mcilroy J S."/>
        </authorList>
    </citation>
    <scope>NUCLEOTIDE SEQUENCE [LARGE SCALE GENOMIC DNA]</scope>
</reference>
<feature type="transmembrane region" description="Helical" evidence="1">
    <location>
        <begin position="184"/>
        <end position="205"/>
    </location>
</feature>
<dbReference type="Proteomes" id="UP000195514">
    <property type="component" value="Chromosome I"/>
</dbReference>
<dbReference type="GO" id="GO:0008643">
    <property type="term" value="P:carbohydrate transport"/>
    <property type="evidence" value="ECO:0007669"/>
    <property type="project" value="InterPro"/>
</dbReference>
<feature type="transmembrane region" description="Helical" evidence="1">
    <location>
        <begin position="20"/>
        <end position="42"/>
    </location>
</feature>
<evidence type="ECO:0000313" key="2">
    <source>
        <dbReference type="EMBL" id="SMX53685.1"/>
    </source>
</evidence>
<evidence type="ECO:0000313" key="3">
    <source>
        <dbReference type="Proteomes" id="UP000195514"/>
    </source>
</evidence>
<dbReference type="Gene3D" id="1.20.1250.20">
    <property type="entry name" value="MFS general substrate transporter like domains"/>
    <property type="match status" value="1"/>
</dbReference>
<gene>
    <name evidence="2" type="ORF">CFX1CAM_0620</name>
</gene>
<proteinExistence type="predicted"/>
<sequence length="474" mass="52459">MTEQTIPQPVKLSFGYKFSWGLAALGTSLISGIYGGLLTIFYQDYLGLDAKWIGIAATIYALWNAFNDPLFGYITDSTRSKRGRRIPYMRFTAPFLALTFVLVWIAPPQAGQQVLFWWMLITMLLYDTFYTIIGLVYSALLPEVTESDAERNGLQISSSLFGMLGTLLGFLIPDMVRPKTAADSFMPLYLAMIAVGFVGMVLILITSFTVKERPEFTVVDQPLPFWDAIKFTFTSKSFIFLVAENFMAILMSSLLLGSIFYLADYVLRWPAIQLLAFLFIPLIVGIPLTSLFRKRFGVVAAQQVLLILAGVALVAIAVVPPFLIPACIALAGLGLAGPQTLTNILFAQVADEDEVRSGVRREGAFFGVNALITKPAQSVAIWAIAFILERSNFITRASQMGETFINQPPEAIMGIKIFSGLIPGLSCLLGALLLVWYPLRGSYLAEIQEKVLHMHQEKREALDQHLSQSQSQAE</sequence>
<dbReference type="Pfam" id="PF13347">
    <property type="entry name" value="MFS_2"/>
    <property type="match status" value="1"/>
</dbReference>
<feature type="transmembrane region" description="Helical" evidence="1">
    <location>
        <begin position="238"/>
        <end position="263"/>
    </location>
</feature>
<dbReference type="SUPFAM" id="SSF103473">
    <property type="entry name" value="MFS general substrate transporter"/>
    <property type="match status" value="1"/>
</dbReference>
<feature type="transmembrane region" description="Helical" evidence="1">
    <location>
        <begin position="304"/>
        <end position="333"/>
    </location>
</feature>
<dbReference type="PANTHER" id="PTHR11328">
    <property type="entry name" value="MAJOR FACILITATOR SUPERFAMILY DOMAIN-CONTAINING PROTEIN"/>
    <property type="match status" value="1"/>
</dbReference>
<dbReference type="GO" id="GO:0015293">
    <property type="term" value="F:symporter activity"/>
    <property type="evidence" value="ECO:0007669"/>
    <property type="project" value="InterPro"/>
</dbReference>
<dbReference type="InterPro" id="IPR036259">
    <property type="entry name" value="MFS_trans_sf"/>
</dbReference>
<name>A0A1Y6K1W2_9CHLR</name>
<feature type="transmembrane region" description="Helical" evidence="1">
    <location>
        <begin position="48"/>
        <end position="66"/>
    </location>
</feature>
<feature type="transmembrane region" description="Helical" evidence="1">
    <location>
        <begin position="117"/>
        <end position="141"/>
    </location>
</feature>
<organism evidence="2 3">
    <name type="scientific">Candidatus Brevifilum fermentans</name>
    <dbReference type="NCBI Taxonomy" id="1986204"/>
    <lineage>
        <taxon>Bacteria</taxon>
        <taxon>Bacillati</taxon>
        <taxon>Chloroflexota</taxon>
        <taxon>Anaerolineae</taxon>
        <taxon>Anaerolineales</taxon>
        <taxon>Anaerolineaceae</taxon>
        <taxon>Candidatus Brevifilum</taxon>
    </lineage>
</organism>
<keyword evidence="3" id="KW-1185">Reference proteome</keyword>
<feature type="transmembrane region" description="Helical" evidence="1">
    <location>
        <begin position="417"/>
        <end position="439"/>
    </location>
</feature>
<feature type="transmembrane region" description="Helical" evidence="1">
    <location>
        <begin position="87"/>
        <end position="105"/>
    </location>
</feature>
<keyword evidence="1" id="KW-1133">Transmembrane helix</keyword>
<dbReference type="GO" id="GO:0005886">
    <property type="term" value="C:plasma membrane"/>
    <property type="evidence" value="ECO:0007669"/>
    <property type="project" value="TreeGrafter"/>
</dbReference>
<dbReference type="AlphaFoldDB" id="A0A1Y6K1W2"/>
<dbReference type="EMBL" id="LT859958">
    <property type="protein sequence ID" value="SMX53685.1"/>
    <property type="molecule type" value="Genomic_DNA"/>
</dbReference>
<feature type="transmembrane region" description="Helical" evidence="1">
    <location>
        <begin position="269"/>
        <end position="292"/>
    </location>
</feature>
<dbReference type="InterPro" id="IPR039672">
    <property type="entry name" value="MFS_2"/>
</dbReference>
<feature type="transmembrane region" description="Helical" evidence="1">
    <location>
        <begin position="153"/>
        <end position="172"/>
    </location>
</feature>
<dbReference type="PANTHER" id="PTHR11328:SF24">
    <property type="entry name" value="MAJOR FACILITATOR SUPERFAMILY (MFS) PROFILE DOMAIN-CONTAINING PROTEIN"/>
    <property type="match status" value="1"/>
</dbReference>
<dbReference type="OrthoDB" id="9764596at2"/>